<gene>
    <name evidence="1" type="ORF">FCM35_KLT14522</name>
</gene>
<sequence>MLMILELGIWLIPLTLVLAPIRRFVLLISKIQQLHASMSGPRFSSPDMWSRLARLDTMTFIFSIIEFCLKNTKSSYFSLVKPDFLLKTE</sequence>
<keyword evidence="2" id="KW-1185">Reference proteome</keyword>
<dbReference type="Proteomes" id="UP000623129">
    <property type="component" value="Unassembled WGS sequence"/>
</dbReference>
<protein>
    <submittedName>
        <fullName evidence="1">Uncharacterized protein</fullName>
    </submittedName>
</protein>
<evidence type="ECO:0000313" key="2">
    <source>
        <dbReference type="Proteomes" id="UP000623129"/>
    </source>
</evidence>
<comment type="caution">
    <text evidence="1">The sequence shown here is derived from an EMBL/GenBank/DDBJ whole genome shotgun (WGS) entry which is preliminary data.</text>
</comment>
<reference evidence="1" key="1">
    <citation type="submission" date="2020-01" db="EMBL/GenBank/DDBJ databases">
        <title>Genome sequence of Kobresia littledalei, the first chromosome-level genome in the family Cyperaceae.</title>
        <authorList>
            <person name="Qu G."/>
        </authorList>
    </citation>
    <scope>NUCLEOTIDE SEQUENCE</scope>
    <source>
        <strain evidence="1">C.B.Clarke</strain>
        <tissue evidence="1">Leaf</tissue>
    </source>
</reference>
<name>A0A833VE15_9POAL</name>
<evidence type="ECO:0000313" key="1">
    <source>
        <dbReference type="EMBL" id="KAF3321269.1"/>
    </source>
</evidence>
<dbReference type="EMBL" id="SWLB01000027">
    <property type="protein sequence ID" value="KAF3321269.1"/>
    <property type="molecule type" value="Genomic_DNA"/>
</dbReference>
<dbReference type="OrthoDB" id="644059at2759"/>
<proteinExistence type="predicted"/>
<organism evidence="1 2">
    <name type="scientific">Carex littledalei</name>
    <dbReference type="NCBI Taxonomy" id="544730"/>
    <lineage>
        <taxon>Eukaryota</taxon>
        <taxon>Viridiplantae</taxon>
        <taxon>Streptophyta</taxon>
        <taxon>Embryophyta</taxon>
        <taxon>Tracheophyta</taxon>
        <taxon>Spermatophyta</taxon>
        <taxon>Magnoliopsida</taxon>
        <taxon>Liliopsida</taxon>
        <taxon>Poales</taxon>
        <taxon>Cyperaceae</taxon>
        <taxon>Cyperoideae</taxon>
        <taxon>Cariceae</taxon>
        <taxon>Carex</taxon>
        <taxon>Carex subgen. Euthyceras</taxon>
    </lineage>
</organism>
<accession>A0A833VE15</accession>
<dbReference type="AlphaFoldDB" id="A0A833VE15"/>